<keyword evidence="1" id="KW-0496">Mitochondrion</keyword>
<evidence type="ECO:0000313" key="1">
    <source>
        <dbReference type="EMBL" id="ART31820.1"/>
    </source>
</evidence>
<accession>A0A1Y0B331</accession>
<organism evidence="1">
    <name type="scientific">Utricularia reniformis</name>
    <dbReference type="NCBI Taxonomy" id="192314"/>
    <lineage>
        <taxon>Eukaryota</taxon>
        <taxon>Viridiplantae</taxon>
        <taxon>Streptophyta</taxon>
        <taxon>Embryophyta</taxon>
        <taxon>Tracheophyta</taxon>
        <taxon>Spermatophyta</taxon>
        <taxon>Magnoliopsida</taxon>
        <taxon>eudicotyledons</taxon>
        <taxon>Gunneridae</taxon>
        <taxon>Pentapetalae</taxon>
        <taxon>asterids</taxon>
        <taxon>lamiids</taxon>
        <taxon>Lamiales</taxon>
        <taxon>Lentibulariaceae</taxon>
        <taxon>Utricularia</taxon>
    </lineage>
</organism>
<reference evidence="1" key="1">
    <citation type="submission" date="2017-03" db="EMBL/GenBank/DDBJ databases">
        <title>The mitochondrial genome of the carnivorous plant Utricularia reniformis (Lentibulariaceae): structure, comparative analysis and evolutionary landmarks.</title>
        <authorList>
            <person name="Silva S.R."/>
            <person name="Alvarenga D.O."/>
            <person name="Michael T.P."/>
            <person name="Miranda V.F.O."/>
            <person name="Varani A.M."/>
        </authorList>
    </citation>
    <scope>NUCLEOTIDE SEQUENCE</scope>
</reference>
<protein>
    <submittedName>
        <fullName evidence="1">Uncharacterized protein</fullName>
    </submittedName>
</protein>
<dbReference type="EMBL" id="KY774314">
    <property type="protein sequence ID" value="ART31820.1"/>
    <property type="molecule type" value="Genomic_DNA"/>
</dbReference>
<gene>
    <name evidence="1" type="ORF">AEK19_MT1636</name>
</gene>
<name>A0A1Y0B331_9LAMI</name>
<sequence length="54" mass="6487">MFRSRACLVEVCLESRLRGRSRSFLSIVDLKPNRHLLDELRDRSQRSINDRKEE</sequence>
<geneLocation type="mitochondrion" evidence="1"/>
<proteinExistence type="predicted"/>
<dbReference type="AlphaFoldDB" id="A0A1Y0B331"/>